<comment type="caution">
    <text evidence="2">The sequence shown here is derived from an EMBL/GenBank/DDBJ whole genome shotgun (WGS) entry which is preliminary data.</text>
</comment>
<dbReference type="Gene3D" id="3.80.10.10">
    <property type="entry name" value="Ribonuclease Inhibitor"/>
    <property type="match status" value="1"/>
</dbReference>
<dbReference type="SUPFAM" id="SSF81383">
    <property type="entry name" value="F-box domain"/>
    <property type="match status" value="1"/>
</dbReference>
<sequence length="475" mass="52928">MDCIPNEILSHIFQLIFLDPEESPSCSFTISQVCVRWRDLAISSPSLWTRIAFTFPIGNFQFSYASLALERSGSKPLSLLVDCRDPEWDWEEDGHSFRNESMEAILETLLPHAARWKSVDLLTDTWAPIHIFLRLTRSLDNNPHLESLSLSRCNAYFAARGQVFQPISLRDPIPLFGGAVAPKLREVALVGVHLDWVHSSLRNLTSLAFKYHALDVLPSLCQFAAMLESSPQLENLSIIGWGPRLDPESLSTVTSIVLPSLTKLSFGFIDMAYSTQLLSLFQLPSLRELGLEDVDRIVSPLETQDSHHILEWLYTSQPTARASFAFPDGVPVNPIPLQSVLKLELQSIHSSKGIFSSFFQCFPNLVSLSCLEVSDEVLEALEPYPMDAVGSSSARVGCRCPALRELYCQDSNAELLVRLVTSRSIIGSVAPLQTVTLEYSRSSRPRYDSDQYIRLENTGIQVLGTSSSSEASDSE</sequence>
<keyword evidence="3" id="KW-1185">Reference proteome</keyword>
<dbReference type="STRING" id="2316362.A0A4Q2DNJ6"/>
<dbReference type="OrthoDB" id="3252356at2759"/>
<dbReference type="Pfam" id="PF12937">
    <property type="entry name" value="F-box-like"/>
    <property type="match status" value="1"/>
</dbReference>
<protein>
    <recommendedName>
        <fullName evidence="1">F-box domain-containing protein</fullName>
    </recommendedName>
</protein>
<dbReference type="EMBL" id="SDEE01000128">
    <property type="protein sequence ID" value="RXW20911.1"/>
    <property type="molecule type" value="Genomic_DNA"/>
</dbReference>
<evidence type="ECO:0000313" key="3">
    <source>
        <dbReference type="Proteomes" id="UP000290288"/>
    </source>
</evidence>
<organism evidence="2 3">
    <name type="scientific">Candolleomyces aberdarensis</name>
    <dbReference type="NCBI Taxonomy" id="2316362"/>
    <lineage>
        <taxon>Eukaryota</taxon>
        <taxon>Fungi</taxon>
        <taxon>Dikarya</taxon>
        <taxon>Basidiomycota</taxon>
        <taxon>Agaricomycotina</taxon>
        <taxon>Agaricomycetes</taxon>
        <taxon>Agaricomycetidae</taxon>
        <taxon>Agaricales</taxon>
        <taxon>Agaricineae</taxon>
        <taxon>Psathyrellaceae</taxon>
        <taxon>Candolleomyces</taxon>
    </lineage>
</organism>
<dbReference type="InterPro" id="IPR036047">
    <property type="entry name" value="F-box-like_dom_sf"/>
</dbReference>
<dbReference type="Gene3D" id="1.20.1280.50">
    <property type="match status" value="1"/>
</dbReference>
<dbReference type="InterPro" id="IPR001810">
    <property type="entry name" value="F-box_dom"/>
</dbReference>
<dbReference type="AlphaFoldDB" id="A0A4Q2DNJ6"/>
<reference evidence="2 3" key="1">
    <citation type="submission" date="2019-01" db="EMBL/GenBank/DDBJ databases">
        <title>Draft genome sequence of Psathyrella aberdarensis IHI B618.</title>
        <authorList>
            <person name="Buettner E."/>
            <person name="Kellner H."/>
        </authorList>
    </citation>
    <scope>NUCLEOTIDE SEQUENCE [LARGE SCALE GENOMIC DNA]</scope>
    <source>
        <strain evidence="2 3">IHI B618</strain>
    </source>
</reference>
<gene>
    <name evidence="2" type="ORF">EST38_g4937</name>
</gene>
<feature type="domain" description="F-box" evidence="1">
    <location>
        <begin position="2"/>
        <end position="53"/>
    </location>
</feature>
<dbReference type="InterPro" id="IPR032675">
    <property type="entry name" value="LRR_dom_sf"/>
</dbReference>
<evidence type="ECO:0000313" key="2">
    <source>
        <dbReference type="EMBL" id="RXW20911.1"/>
    </source>
</evidence>
<proteinExistence type="predicted"/>
<accession>A0A4Q2DNJ6</accession>
<name>A0A4Q2DNJ6_9AGAR</name>
<dbReference type="SUPFAM" id="SSF52047">
    <property type="entry name" value="RNI-like"/>
    <property type="match status" value="1"/>
</dbReference>
<dbReference type="Proteomes" id="UP000290288">
    <property type="component" value="Unassembled WGS sequence"/>
</dbReference>
<evidence type="ECO:0000259" key="1">
    <source>
        <dbReference type="Pfam" id="PF12937"/>
    </source>
</evidence>